<dbReference type="InterPro" id="IPR017871">
    <property type="entry name" value="ABC_transporter-like_CS"/>
</dbReference>
<dbReference type="SUPFAM" id="SSF52540">
    <property type="entry name" value="P-loop containing nucleoside triphosphate hydrolases"/>
    <property type="match status" value="1"/>
</dbReference>
<proteinExistence type="predicted"/>
<reference evidence="5 6" key="1">
    <citation type="submission" date="2023-07" db="EMBL/GenBank/DDBJ databases">
        <title>Sequencing the genomes of 1000 actinobacteria strains.</title>
        <authorList>
            <person name="Klenk H.-P."/>
        </authorList>
    </citation>
    <scope>NUCLEOTIDE SEQUENCE [LARGE SCALE GENOMIC DNA]</scope>
    <source>
        <strain evidence="5 6">DSM 46740</strain>
    </source>
</reference>
<comment type="caution">
    <text evidence="5">The sequence shown here is derived from an EMBL/GenBank/DDBJ whole genome shotgun (WGS) entry which is preliminary data.</text>
</comment>
<keyword evidence="1" id="KW-0813">Transport</keyword>
<gene>
    <name evidence="5" type="ORF">J2853_006324</name>
</gene>
<dbReference type="PROSITE" id="PS00211">
    <property type="entry name" value="ABC_TRANSPORTER_1"/>
    <property type="match status" value="1"/>
</dbReference>
<dbReference type="PROSITE" id="PS50893">
    <property type="entry name" value="ABC_TRANSPORTER_2"/>
    <property type="match status" value="1"/>
</dbReference>
<evidence type="ECO:0000256" key="3">
    <source>
        <dbReference type="ARBA" id="ARBA00022840"/>
    </source>
</evidence>
<dbReference type="CDD" id="cd03255">
    <property type="entry name" value="ABC_MJ0796_LolCDE_FtsE"/>
    <property type="match status" value="1"/>
</dbReference>
<keyword evidence="6" id="KW-1185">Reference proteome</keyword>
<dbReference type="EMBL" id="JAUSQU010000001">
    <property type="protein sequence ID" value="MDP9847113.1"/>
    <property type="molecule type" value="Genomic_DNA"/>
</dbReference>
<dbReference type="InterPro" id="IPR003593">
    <property type="entry name" value="AAA+_ATPase"/>
</dbReference>
<organism evidence="5 6">
    <name type="scientific">Streptosporangium lutulentum</name>
    <dbReference type="NCBI Taxonomy" id="1461250"/>
    <lineage>
        <taxon>Bacteria</taxon>
        <taxon>Bacillati</taxon>
        <taxon>Actinomycetota</taxon>
        <taxon>Actinomycetes</taxon>
        <taxon>Streptosporangiales</taxon>
        <taxon>Streptosporangiaceae</taxon>
        <taxon>Streptosporangium</taxon>
    </lineage>
</organism>
<accession>A0ABT9QLH8</accession>
<feature type="domain" description="ABC transporter" evidence="4">
    <location>
        <begin position="9"/>
        <end position="246"/>
    </location>
</feature>
<evidence type="ECO:0000256" key="2">
    <source>
        <dbReference type="ARBA" id="ARBA00022741"/>
    </source>
</evidence>
<dbReference type="PANTHER" id="PTHR24220:SF685">
    <property type="entry name" value="ABC TRANSPORTER RELATED"/>
    <property type="match status" value="1"/>
</dbReference>
<dbReference type="RefSeq" id="WP_307564109.1">
    <property type="nucleotide sequence ID" value="NZ_JAUSQU010000001.1"/>
</dbReference>
<sequence>MNDDQEFAVRLDRVTRTYGRGSTEVAALREVSVAFRRGTFTAVMGPSGSGKSTLLQCGAGLDRPQAGTVSVGDTDISRLSEAQLAVMRRDRIGMVFQAFNLVPSLTARQNVVLPTRLGRRRPDGARVQEVLDRVGLTGRERHRPAQLSGGQQQRVAIARALLSRPDVIFADEPTGALDRNTGREVLTLLREAVDDHEQTVVMVTHDPDAAMWADRVLFLTDGRIVDELDRPSAAQVTARLTGLDEGKRR</sequence>
<protein>
    <submittedName>
        <fullName evidence="5">ABC transport system ATP-binding protein</fullName>
    </submittedName>
</protein>
<evidence type="ECO:0000313" key="5">
    <source>
        <dbReference type="EMBL" id="MDP9847113.1"/>
    </source>
</evidence>
<dbReference type="Pfam" id="PF00005">
    <property type="entry name" value="ABC_tran"/>
    <property type="match status" value="1"/>
</dbReference>
<evidence type="ECO:0000313" key="6">
    <source>
        <dbReference type="Proteomes" id="UP001225356"/>
    </source>
</evidence>
<dbReference type="SMART" id="SM00382">
    <property type="entry name" value="AAA"/>
    <property type="match status" value="1"/>
</dbReference>
<dbReference type="InterPro" id="IPR003439">
    <property type="entry name" value="ABC_transporter-like_ATP-bd"/>
</dbReference>
<dbReference type="InterPro" id="IPR015854">
    <property type="entry name" value="ABC_transpr_LolD-like"/>
</dbReference>
<evidence type="ECO:0000259" key="4">
    <source>
        <dbReference type="PROSITE" id="PS50893"/>
    </source>
</evidence>
<dbReference type="InterPro" id="IPR027417">
    <property type="entry name" value="P-loop_NTPase"/>
</dbReference>
<dbReference type="Proteomes" id="UP001225356">
    <property type="component" value="Unassembled WGS sequence"/>
</dbReference>
<keyword evidence="3 5" id="KW-0067">ATP-binding</keyword>
<dbReference type="InterPro" id="IPR017911">
    <property type="entry name" value="MacB-like_ATP-bd"/>
</dbReference>
<dbReference type="PANTHER" id="PTHR24220">
    <property type="entry name" value="IMPORT ATP-BINDING PROTEIN"/>
    <property type="match status" value="1"/>
</dbReference>
<keyword evidence="2" id="KW-0547">Nucleotide-binding</keyword>
<dbReference type="GO" id="GO:0005524">
    <property type="term" value="F:ATP binding"/>
    <property type="evidence" value="ECO:0007669"/>
    <property type="project" value="UniProtKB-KW"/>
</dbReference>
<dbReference type="Gene3D" id="3.40.50.300">
    <property type="entry name" value="P-loop containing nucleotide triphosphate hydrolases"/>
    <property type="match status" value="1"/>
</dbReference>
<name>A0ABT9QLH8_9ACTN</name>
<evidence type="ECO:0000256" key="1">
    <source>
        <dbReference type="ARBA" id="ARBA00022448"/>
    </source>
</evidence>